<protein>
    <recommendedName>
        <fullName evidence="3">Mitochondrial mRNA-processing protein COX24 C-terminal domain-containing protein</fullName>
    </recommendedName>
</protein>
<evidence type="ECO:0000313" key="1">
    <source>
        <dbReference type="EMBL" id="CAK8698337.1"/>
    </source>
</evidence>
<keyword evidence="2" id="KW-1185">Reference proteome</keyword>
<reference evidence="1 2" key="1">
    <citation type="submission" date="2024-02" db="EMBL/GenBank/DDBJ databases">
        <authorList>
            <person name="Daric V."/>
            <person name="Darras S."/>
        </authorList>
    </citation>
    <scope>NUCLEOTIDE SEQUENCE [LARGE SCALE GENOMIC DNA]</scope>
</reference>
<accession>A0ABP0H3K6</accession>
<evidence type="ECO:0008006" key="3">
    <source>
        <dbReference type="Google" id="ProtNLM"/>
    </source>
</evidence>
<sequence>MALLCRVLSPLTKCMVKPGFTVRCYRNVSYYGSTSNNLCLEELTVINFCNKLPQGHHQTNTSQKLKKTSVFPSTSIQWITNCLHDINIVNSIPKIDDNFEKRNQLYELPELNANVEMDIEREDVAIEESPYQKQLPMQAGKSDLKWRRRAMRRHRLLRWRKKFRKLVQARDERREANRKRLQNENLETSWKMYNLTTTPPELTEEEKKRLVKEWREEGVWDDALTPEEYQKFARVTSIMRRDNERHFSRTKRRK</sequence>
<name>A0ABP0H3K6_CLALP</name>
<organism evidence="1 2">
    <name type="scientific">Clavelina lepadiformis</name>
    <name type="common">Light-bulb sea squirt</name>
    <name type="synonym">Ascidia lepadiformis</name>
    <dbReference type="NCBI Taxonomy" id="159417"/>
    <lineage>
        <taxon>Eukaryota</taxon>
        <taxon>Metazoa</taxon>
        <taxon>Chordata</taxon>
        <taxon>Tunicata</taxon>
        <taxon>Ascidiacea</taxon>
        <taxon>Aplousobranchia</taxon>
        <taxon>Clavelinidae</taxon>
        <taxon>Clavelina</taxon>
    </lineage>
</organism>
<dbReference type="EMBL" id="CAWYQH010000174">
    <property type="protein sequence ID" value="CAK8698337.1"/>
    <property type="molecule type" value="Genomic_DNA"/>
</dbReference>
<comment type="caution">
    <text evidence="1">The sequence shown here is derived from an EMBL/GenBank/DDBJ whole genome shotgun (WGS) entry which is preliminary data.</text>
</comment>
<gene>
    <name evidence="1" type="ORF">CVLEPA_LOCUS31778</name>
</gene>
<proteinExistence type="predicted"/>
<evidence type="ECO:0000313" key="2">
    <source>
        <dbReference type="Proteomes" id="UP001642483"/>
    </source>
</evidence>
<dbReference type="Proteomes" id="UP001642483">
    <property type="component" value="Unassembled WGS sequence"/>
</dbReference>